<feature type="compositionally biased region" description="Basic and acidic residues" evidence="3">
    <location>
        <begin position="1068"/>
        <end position="1097"/>
    </location>
</feature>
<dbReference type="Gene3D" id="2.100.10.50">
    <property type="match status" value="1"/>
</dbReference>
<feature type="compositionally biased region" description="Polar residues" evidence="3">
    <location>
        <begin position="1142"/>
        <end position="1151"/>
    </location>
</feature>
<keyword evidence="1" id="KW-0344">Guanine-nucleotide releasing factor</keyword>
<dbReference type="Gene3D" id="3.40.50.11500">
    <property type="match status" value="1"/>
</dbReference>
<evidence type="ECO:0000313" key="7">
    <source>
        <dbReference type="Proteomes" id="UP000694427"/>
    </source>
</evidence>
<dbReference type="PROSITE" id="PS50211">
    <property type="entry name" value="DENN"/>
    <property type="match status" value="1"/>
</dbReference>
<dbReference type="PANTHER" id="PTHR12296:SF17">
    <property type="entry name" value="DENN DOMAIN-CONTAINING PROTEIN 4C"/>
    <property type="match status" value="1"/>
</dbReference>
<feature type="compositionally biased region" description="Basic and acidic residues" evidence="3">
    <location>
        <begin position="1386"/>
        <end position="1395"/>
    </location>
</feature>
<accession>A0A8C1NW35</accession>
<dbReference type="SMART" id="SM00799">
    <property type="entry name" value="DENN"/>
    <property type="match status" value="1"/>
</dbReference>
<dbReference type="InterPro" id="IPR002885">
    <property type="entry name" value="PPR_rpt"/>
</dbReference>
<dbReference type="GO" id="GO:0005085">
    <property type="term" value="F:guanyl-nucleotide exchange factor activity"/>
    <property type="evidence" value="ECO:0007669"/>
    <property type="project" value="UniProtKB-KW"/>
</dbReference>
<dbReference type="SMART" id="SM00800">
    <property type="entry name" value="uDENN"/>
    <property type="match status" value="1"/>
</dbReference>
<evidence type="ECO:0000256" key="3">
    <source>
        <dbReference type="SAM" id="MobiDB-lite"/>
    </source>
</evidence>
<feature type="compositionally biased region" description="Basic and acidic residues" evidence="3">
    <location>
        <begin position="1200"/>
        <end position="1210"/>
    </location>
</feature>
<dbReference type="Pfam" id="PF02141">
    <property type="entry name" value="DENN"/>
    <property type="match status" value="1"/>
</dbReference>
<dbReference type="PROSITE" id="PS51375">
    <property type="entry name" value="PPR"/>
    <property type="match status" value="1"/>
</dbReference>
<evidence type="ECO:0000259" key="4">
    <source>
        <dbReference type="PROSITE" id="PS50211"/>
    </source>
</evidence>
<feature type="repeat" description="PPR" evidence="2">
    <location>
        <begin position="817"/>
        <end position="851"/>
    </location>
</feature>
<keyword evidence="7" id="KW-1185">Reference proteome</keyword>
<dbReference type="GO" id="GO:0032483">
    <property type="term" value="P:regulation of Rab protein signal transduction"/>
    <property type="evidence" value="ECO:0007669"/>
    <property type="project" value="TreeGrafter"/>
</dbReference>
<feature type="region of interest" description="Disordered" evidence="3">
    <location>
        <begin position="1477"/>
        <end position="1521"/>
    </location>
</feature>
<dbReference type="GO" id="GO:0031410">
    <property type="term" value="C:cytoplasmic vesicle"/>
    <property type="evidence" value="ECO:0007669"/>
    <property type="project" value="TreeGrafter"/>
</dbReference>
<feature type="region of interest" description="Disordered" evidence="3">
    <location>
        <begin position="1360"/>
        <end position="1398"/>
    </location>
</feature>
<feature type="compositionally biased region" description="Polar residues" evidence="3">
    <location>
        <begin position="936"/>
        <end position="947"/>
    </location>
</feature>
<dbReference type="InterPro" id="IPR043153">
    <property type="entry name" value="DENN_C"/>
</dbReference>
<evidence type="ECO:0000256" key="2">
    <source>
        <dbReference type="PROSITE-ProRule" id="PRU00708"/>
    </source>
</evidence>
<dbReference type="InterPro" id="IPR005113">
    <property type="entry name" value="uDENN_dom"/>
</dbReference>
<feature type="region of interest" description="Disordered" evidence="3">
    <location>
        <begin position="1177"/>
        <end position="1255"/>
    </location>
</feature>
<proteinExistence type="predicted"/>
<dbReference type="SMART" id="SM00801">
    <property type="entry name" value="dDENN"/>
    <property type="match status" value="1"/>
</dbReference>
<feature type="domain" description="UDENN" evidence="4">
    <location>
        <begin position="189"/>
        <end position="639"/>
    </location>
</feature>
<name>A0A8C1NW35_CYPCA</name>
<feature type="domain" description="MABP" evidence="5">
    <location>
        <begin position="38"/>
        <end position="197"/>
    </location>
</feature>
<dbReference type="Pfam" id="PF03456">
    <property type="entry name" value="uDENN"/>
    <property type="match status" value="1"/>
</dbReference>
<feature type="region of interest" description="Disordered" evidence="3">
    <location>
        <begin position="911"/>
        <end position="947"/>
    </location>
</feature>
<dbReference type="InterPro" id="IPR051696">
    <property type="entry name" value="DENN_Domain_GEFs"/>
</dbReference>
<dbReference type="Pfam" id="PF03455">
    <property type="entry name" value="dDENN"/>
    <property type="match status" value="1"/>
</dbReference>
<dbReference type="Ensembl" id="ENSCCRT00010107995.1">
    <property type="protein sequence ID" value="ENSCCRP00010097376.1"/>
    <property type="gene ID" value="ENSCCRG00010042441.1"/>
</dbReference>
<protein>
    <submittedName>
        <fullName evidence="6">DENN/MADD domain containing 4C</fullName>
    </submittedName>
</protein>
<organism evidence="6 7">
    <name type="scientific">Cyprinus carpio</name>
    <name type="common">Common carp</name>
    <dbReference type="NCBI Taxonomy" id="7962"/>
    <lineage>
        <taxon>Eukaryota</taxon>
        <taxon>Metazoa</taxon>
        <taxon>Chordata</taxon>
        <taxon>Craniata</taxon>
        <taxon>Vertebrata</taxon>
        <taxon>Euteleostomi</taxon>
        <taxon>Actinopterygii</taxon>
        <taxon>Neopterygii</taxon>
        <taxon>Teleostei</taxon>
        <taxon>Ostariophysi</taxon>
        <taxon>Cypriniformes</taxon>
        <taxon>Cyprinidae</taxon>
        <taxon>Cyprininae</taxon>
        <taxon>Cyprinus</taxon>
    </lineage>
</organism>
<dbReference type="InterPro" id="IPR005112">
    <property type="entry name" value="dDENN_dom"/>
</dbReference>
<evidence type="ECO:0000259" key="5">
    <source>
        <dbReference type="PROSITE" id="PS51498"/>
    </source>
</evidence>
<dbReference type="InterPro" id="IPR037516">
    <property type="entry name" value="Tripartite_DENN"/>
</dbReference>
<dbReference type="FunFam" id="2.100.10.50:FF:000001">
    <property type="entry name" value="DENN domain containing 4C"/>
    <property type="match status" value="1"/>
</dbReference>
<dbReference type="InterPro" id="IPR001194">
    <property type="entry name" value="cDENN_dom"/>
</dbReference>
<feature type="region of interest" description="Disordered" evidence="3">
    <location>
        <begin position="1061"/>
        <end position="1156"/>
    </location>
</feature>
<dbReference type="InterPro" id="IPR023341">
    <property type="entry name" value="MABP"/>
</dbReference>
<dbReference type="InterPro" id="IPR011990">
    <property type="entry name" value="TPR-like_helical_dom_sf"/>
</dbReference>
<evidence type="ECO:0000256" key="1">
    <source>
        <dbReference type="ARBA" id="ARBA00022658"/>
    </source>
</evidence>
<dbReference type="Gene3D" id="1.25.40.10">
    <property type="entry name" value="Tetratricopeptide repeat domain"/>
    <property type="match status" value="1"/>
</dbReference>
<dbReference type="PANTHER" id="PTHR12296">
    <property type="entry name" value="DENN DOMAIN-CONTAINING PROTEIN 4"/>
    <property type="match status" value="1"/>
</dbReference>
<feature type="compositionally biased region" description="Low complexity" evidence="3">
    <location>
        <begin position="1360"/>
        <end position="1378"/>
    </location>
</feature>
<feature type="compositionally biased region" description="Low complexity" evidence="3">
    <location>
        <begin position="1477"/>
        <end position="1495"/>
    </location>
</feature>
<reference evidence="6" key="2">
    <citation type="submission" date="2025-09" db="UniProtKB">
        <authorList>
            <consortium name="Ensembl"/>
        </authorList>
    </citation>
    <scope>IDENTIFICATION</scope>
</reference>
<dbReference type="PROSITE" id="PS51498">
    <property type="entry name" value="MABP"/>
    <property type="match status" value="1"/>
</dbReference>
<reference evidence="6" key="1">
    <citation type="submission" date="2025-08" db="UniProtKB">
        <authorList>
            <consortium name="Ensembl"/>
        </authorList>
    </citation>
    <scope>IDENTIFICATION</scope>
</reference>
<sequence>MIEDKGHRVTDYFVVSGLTDKSTPLEQDLSEAKSSGPKAPITDLAVINKSAGETVPEGFTCIESTYSGQPANLNHGSLKSPELFLCYKRGRGKPPLIDIGVLYEGKERLIQGCEVIEATPFGRCANVNNSSATSQRIFITFRRAPPVQPQNSLAVTDICVIITNKGETPPHTFCKVDKNLNCGLWGSSVFLCYKKSVSASNSIAYKADLIFRYPEEDYESFPLSESVPLFCLPMGAKIECWAPNTRYPLPVFSTFVLTNSNGEKVYGAGIQFYEPYPVDGLSEKQKIQLGLVSTVDKKAIPNRTVNTNKCICLLSRWPFFESFRKFLMFLYKLSANGVNPLPIEKHISHFMHNVSFPSPQRPRILVQLSAHDTLILSQPVCTPLPLSGADYSTLLMNLGPENCATLLHFILLESKILLHSLRPAVLTGVAEAVVAMIFPFQWQCPYIPLCPLSLAGVLNAPCPFIVGVDSRYFDLYDPPPDVVCVDLDTNTIYLSDEKRNSNWKNLPKKPCKGLIHSLGNLHHQLATVRRTALEGLAVEMTPIEADFTWHKKKTELEMEIQEAFLRFMACILKGYRTYLKPITQAPSEKATAADSLYDLQGFLKSRDRAHQKFYSQLTKTQIFIRFIEECTFVSDKDTSLAFFDDCIGKLFPSDKGTEKGTKVSESSEDTRLMELDESLKSEHTVFVMPPEPPPEDGLDPPPKYSYKNFPSLSLELFDRPQELRPALSTGAAGASVSSSPALLAKRTKQEIKMAYKLAKRFYSNPPQWAKCLFSHCYSLWFICLPASMRTAQSKSRNMQQAFNVLLKMRSSEVEVLDEVCYRVVMQLCGLWEMPVMAVRVLMEMKKAGVEPNAITYGYYNKAVLESPWPSRNRSGLFMWTKMRNLVRGVVQFKQALRGTALKGGPSLITTAGQSDHGYGSKNKLPQDLTDEPITSPPLSTNHTSSSKATKIQNAGVCTTKLFIPRKKSEDLALPVEDDSVITVSQLSQAGQQQRIKAFVERSCSFSAESKAGMLQKKGSLELSADHMGADAKILASAFSGSLTPPPFTTITPFKECKMEATTSSALQQEHEVRQKEHKAFSSVEEKVEKSREQKDSVDTPQGGEVVGRSISSGSTSSKAVEREDVEVGADPLSLFASETEDATSIQSQESTRPFPPMVSRNLADEIEMYMSLKSPLNGKSSSMELQQGSNHKSVNCPDSPEIKQSLERRSSLPIGPVKIASLTETPKRSPAVTRSKTFAVKSPKTPGSAGQRSSSLTALVKSSQSSSLGSVINSISGIKMDSLLLGPKVDMLKSGMKQAANVASKMWDAVASAYSYSDDEVRDYSFPARLEEQLLSAEGATDNTLPRGLMPSLASNGLTHSNTSLGSSSESSDTSPLTPGCSLRGADSERSEHSSSHHASTSSIYQNCALEVLMSSCSQCRSCEALVYDEEIMAGWTADDSNLNCTCPFCQISFLPLLHVEFHDLRSTPGFYLKTSTSGDSINSSSTHPATSGSSEVKVGCSSDPPDLMSSPESPEDIHSDPLGLMEKQAEKRNTLTRSNSVGGPLQSLDLIHRPNHGISTTSLPNSLREVDTLSQKWPNPKPVSVPYLSPLVLRKELESLLENEGDQVIYTHKFLSQHPIIFWNLVWYFRRLDLPSVLPGLILTSEHCNNGVQLPQTALSQDSKLVYVQLLWDNVNLHQEPTEPLYQLWRTFLQKKGTLAPTDHQETRTLLNSIVRSIQTNDVYGPINMLLREIKKRPEVKRQRSIYREILFLSLVALGRENIDIEAFNREYRLAYKELSTEQLKVLSPIDRPPSNNVQWCLKCFGAPFI</sequence>
<evidence type="ECO:0000313" key="6">
    <source>
        <dbReference type="Ensembl" id="ENSCCRP00010097376.1"/>
    </source>
</evidence>
<dbReference type="Proteomes" id="UP000694427">
    <property type="component" value="Unplaced"/>
</dbReference>
<feature type="compositionally biased region" description="Polar residues" evidence="3">
    <location>
        <begin position="1177"/>
        <end position="1193"/>
    </location>
</feature>